<sequence>MASSPDFTLKPIAL</sequence>
<reference evidence="1 2" key="1">
    <citation type="journal article" date="1998" name="Science">
        <title>Genome sequence of the nematode C. elegans: a platform for investigating biology.</title>
        <authorList>
            <consortium name="The C. elegans sequencing consortium"/>
            <person name="Sulson J.E."/>
            <person name="Waterston R."/>
        </authorList>
    </citation>
    <scope>NUCLEOTIDE SEQUENCE [LARGE SCALE GENOMIC DNA]</scope>
    <source>
        <strain evidence="1 2">Bristol N2</strain>
    </source>
</reference>
<dbReference type="Proteomes" id="UP000001940">
    <property type="component" value="Chromosome V"/>
</dbReference>
<organism evidence="1 2">
    <name type="scientific">Caenorhabditis elegans</name>
    <dbReference type="NCBI Taxonomy" id="6239"/>
    <lineage>
        <taxon>Eukaryota</taxon>
        <taxon>Metazoa</taxon>
        <taxon>Ecdysozoa</taxon>
        <taxon>Nematoda</taxon>
        <taxon>Chromadorea</taxon>
        <taxon>Rhabditida</taxon>
        <taxon>Rhabditina</taxon>
        <taxon>Rhabditomorpha</taxon>
        <taxon>Rhabditoidea</taxon>
        <taxon>Rhabditidae</taxon>
        <taxon>Peloderinae</taxon>
        <taxon>Caenorhabditis</taxon>
    </lineage>
</organism>
<evidence type="ECO:0000313" key="3">
    <source>
        <dbReference type="WormBase" id="Y73C8B.9b"/>
    </source>
</evidence>
<dbReference type="RefSeq" id="NP_001305196.1">
    <property type="nucleotide sequence ID" value="NM_001318267.1"/>
</dbReference>
<dbReference type="WormBase" id="Y73C8B.9b">
    <property type="protein sequence ID" value="CE51220"/>
    <property type="gene ID" value="WBGene00235321"/>
</dbReference>
<evidence type="ECO:0000313" key="2">
    <source>
        <dbReference type="Proteomes" id="UP000001940"/>
    </source>
</evidence>
<dbReference type="GeneID" id="24105227"/>
<gene>
    <name evidence="1" type="ORF">CELE_Y73C8B.9</name>
    <name evidence="1 3" type="ORF">Y73C8B.9</name>
</gene>
<evidence type="ECO:0000313" key="1">
    <source>
        <dbReference type="EMBL" id="CUV67109.1"/>
    </source>
</evidence>
<accession>A0A0S4XRS2</accession>
<protein>
    <submittedName>
        <fullName evidence="1">Transposase</fullName>
    </submittedName>
</protein>
<name>A0A0S4XRS2_CAEEL</name>
<keyword evidence="2" id="KW-1185">Reference proteome</keyword>
<proteinExistence type="predicted"/>
<dbReference type="AGR" id="WB:WBGene00235321"/>
<dbReference type="CTD" id="24105227"/>
<dbReference type="EMBL" id="BX284605">
    <property type="protein sequence ID" value="CUV67109.1"/>
    <property type="molecule type" value="Genomic_DNA"/>
</dbReference>